<feature type="compositionally biased region" description="Low complexity" evidence="1">
    <location>
        <begin position="86"/>
        <end position="100"/>
    </location>
</feature>
<dbReference type="RefSeq" id="XP_955543.1">
    <property type="nucleotide sequence ID" value="XM_950450.1"/>
</dbReference>
<dbReference type="KEGG" id="tan:TA05570"/>
<dbReference type="OMA" id="WIIDIMN"/>
<reference evidence="3 4" key="1">
    <citation type="journal article" date="2005" name="Science">
        <title>Genome of the host-cell transforming parasite Theileria annulata compared with T. parva.</title>
        <authorList>
            <person name="Pain A."/>
            <person name="Renauld H."/>
            <person name="Berriman M."/>
            <person name="Murphy L."/>
            <person name="Yeats C.A."/>
            <person name="Weir W."/>
            <person name="Kerhornou A."/>
            <person name="Aslett M."/>
            <person name="Bishop R."/>
            <person name="Bouchier C."/>
            <person name="Cochet M."/>
            <person name="Coulson R.M.R."/>
            <person name="Cronin A."/>
            <person name="de Villiers E.P."/>
            <person name="Fraser A."/>
            <person name="Fosker N."/>
            <person name="Gardner M."/>
            <person name="Goble A."/>
            <person name="Griffiths-Jones S."/>
            <person name="Harris D.E."/>
            <person name="Katzer F."/>
            <person name="Larke N."/>
            <person name="Lord A."/>
            <person name="Maser P."/>
            <person name="McKellar S."/>
            <person name="Mooney P."/>
            <person name="Morton F."/>
            <person name="Nene V."/>
            <person name="O'Neil S."/>
            <person name="Price C."/>
            <person name="Quail M.A."/>
            <person name="Rabbinowitsch E."/>
            <person name="Rawlings N.D."/>
            <person name="Rutter S."/>
            <person name="Saunders D."/>
            <person name="Seeger K."/>
            <person name="Shah T."/>
            <person name="Squares R."/>
            <person name="Squares S."/>
            <person name="Tivey A."/>
            <person name="Walker A.R."/>
            <person name="Woodward J."/>
            <person name="Dobbelaere D.A.E."/>
            <person name="Langsley G."/>
            <person name="Rajandream M.A."/>
            <person name="McKeever D."/>
            <person name="Shiels B."/>
            <person name="Tait A."/>
            <person name="Barrell B.G."/>
            <person name="Hall N."/>
        </authorList>
    </citation>
    <scope>NUCLEOTIDE SEQUENCE [LARGE SCALE GENOMIC DNA]</scope>
    <source>
        <strain evidence="4">Ankara</strain>
    </source>
</reference>
<feature type="chain" id="PRO_5004244323" evidence="2">
    <location>
        <begin position="22"/>
        <end position="538"/>
    </location>
</feature>
<evidence type="ECO:0000256" key="1">
    <source>
        <dbReference type="SAM" id="MobiDB-lite"/>
    </source>
</evidence>
<dbReference type="STRING" id="5874.Q4UAT4"/>
<proteinExistence type="predicted"/>
<evidence type="ECO:0000313" key="4">
    <source>
        <dbReference type="Proteomes" id="UP000001950"/>
    </source>
</evidence>
<feature type="region of interest" description="Disordered" evidence="1">
    <location>
        <begin position="80"/>
        <end position="195"/>
    </location>
</feature>
<evidence type="ECO:0000256" key="2">
    <source>
        <dbReference type="SAM" id="SignalP"/>
    </source>
</evidence>
<dbReference type="AlphaFoldDB" id="Q4UAT4"/>
<dbReference type="OrthoDB" id="10605822at2759"/>
<feature type="signal peptide" evidence="2">
    <location>
        <begin position="1"/>
        <end position="21"/>
    </location>
</feature>
<accession>Q4UAT4</accession>
<sequence>MNKCVIYTYIIILILIGYSRCSDKHTDQYLDGQLDDEDDNFDVRVKELENLLDEEDNYDLIEANIESIIEDDDISSGAVDIETGFQHPPHQTYQPQQPQQPGYPEPPPQGPPLPQQYPGYQPQPTPIQATPPSQGPTQPVQHPRPPYQPQPPQPPAQPLPIATPIQHQPQYHSGYQFIPHPQPIPQQPQPQYRPPQQHYIPQHAPISVQPSIQIPQPGYYGAPIRVPIFHGIRHPTQQIIHPQIITPYQTYIPQTIPIPVGQIVSSIPRTIPPYQYPTNILLPTLPIVTTIPYAPIRLMTQQPIVDHPLTVDNKIDESIKEPSVEEEPSKRPKIFKTITLMKKDEKGDLVPMTDEDFRILWSDAQITKYLLKSELEQINCDGECIWKHGNAKYHAKKITHNKVLSSIAIRYRYYFIVLRDLGGLWQQIKRRIPNKTVFYTHDDQNKLVELSDCNYNIDVSSSGAIKYILMACSKCVRVDCRGETIWEKDPKDTYPQVICIDEEINIIVYFDGYLRVYVKKDGVYVPMYTKKNIRGQMN</sequence>
<protein>
    <submittedName>
        <fullName evidence="3">Theileria-specific sub-telomeric protein, SVSP family, putative</fullName>
    </submittedName>
</protein>
<dbReference type="eggNOG" id="ENOG502RT00">
    <property type="taxonomic scope" value="Eukaryota"/>
</dbReference>
<keyword evidence="2" id="KW-0732">Signal</keyword>
<dbReference type="InParanoid" id="Q4UAT4"/>
<evidence type="ECO:0000313" key="3">
    <source>
        <dbReference type="EMBL" id="CAI76067.1"/>
    </source>
</evidence>
<dbReference type="GeneID" id="3864660"/>
<dbReference type="VEuPathDB" id="PiroplasmaDB:TA05570"/>
<dbReference type="EMBL" id="CR940352">
    <property type="protein sequence ID" value="CAI76067.1"/>
    <property type="molecule type" value="Genomic_DNA"/>
</dbReference>
<gene>
    <name evidence="3" type="ORF">TA05570</name>
</gene>
<dbReference type="Proteomes" id="UP000001950">
    <property type="component" value="Chromosome 3"/>
</dbReference>
<feature type="compositionally biased region" description="Pro residues" evidence="1">
    <location>
        <begin position="101"/>
        <end position="125"/>
    </location>
</feature>
<name>Q4UAT4_THEAN</name>
<keyword evidence="4" id="KW-1185">Reference proteome</keyword>
<organism evidence="3 4">
    <name type="scientific">Theileria annulata</name>
    <dbReference type="NCBI Taxonomy" id="5874"/>
    <lineage>
        <taxon>Eukaryota</taxon>
        <taxon>Sar</taxon>
        <taxon>Alveolata</taxon>
        <taxon>Apicomplexa</taxon>
        <taxon>Aconoidasida</taxon>
        <taxon>Piroplasmida</taxon>
        <taxon>Theileriidae</taxon>
        <taxon>Theileria</taxon>
    </lineage>
</organism>
<feature type="compositionally biased region" description="Pro residues" evidence="1">
    <location>
        <begin position="180"/>
        <end position="193"/>
    </location>
</feature>
<feature type="compositionally biased region" description="Pro residues" evidence="1">
    <location>
        <begin position="142"/>
        <end position="158"/>
    </location>
</feature>